<protein>
    <recommendedName>
        <fullName evidence="4">CBM20 domain-containing protein</fullName>
    </recommendedName>
</protein>
<keyword evidence="3" id="KW-1185">Reference proteome</keyword>
<dbReference type="Proteomes" id="UP000236333">
    <property type="component" value="Unassembled WGS sequence"/>
</dbReference>
<dbReference type="Gene3D" id="2.60.40.10">
    <property type="entry name" value="Immunoglobulins"/>
    <property type="match status" value="1"/>
</dbReference>
<name>A0A2J8ADJ6_9CHLO</name>
<evidence type="ECO:0000313" key="2">
    <source>
        <dbReference type="EMBL" id="PNH10579.1"/>
    </source>
</evidence>
<dbReference type="OrthoDB" id="550577at2759"/>
<proteinExistence type="predicted"/>
<feature type="region of interest" description="Disordered" evidence="1">
    <location>
        <begin position="1"/>
        <end position="41"/>
    </location>
</feature>
<accession>A0A2J8ADJ6</accession>
<dbReference type="SUPFAM" id="SSF49452">
    <property type="entry name" value="Starch-binding domain-like"/>
    <property type="match status" value="1"/>
</dbReference>
<comment type="caution">
    <text evidence="2">The sequence shown here is derived from an EMBL/GenBank/DDBJ whole genome shotgun (WGS) entry which is preliminary data.</text>
</comment>
<dbReference type="EMBL" id="PGGS01000052">
    <property type="protein sequence ID" value="PNH10579.1"/>
    <property type="molecule type" value="Genomic_DNA"/>
</dbReference>
<evidence type="ECO:0000313" key="3">
    <source>
        <dbReference type="Proteomes" id="UP000236333"/>
    </source>
</evidence>
<evidence type="ECO:0000256" key="1">
    <source>
        <dbReference type="SAM" id="MobiDB-lite"/>
    </source>
</evidence>
<reference evidence="2 3" key="1">
    <citation type="journal article" date="2017" name="Mol. Biol. Evol.">
        <title>The 4-celled Tetrabaena socialis nuclear genome reveals the essential components for genetic control of cell number at the origin of multicellularity in the volvocine lineage.</title>
        <authorList>
            <person name="Featherston J."/>
            <person name="Arakaki Y."/>
            <person name="Hanschen E.R."/>
            <person name="Ferris P.J."/>
            <person name="Michod R.E."/>
            <person name="Olson B.J.S.C."/>
            <person name="Nozaki H."/>
            <person name="Durand P.M."/>
        </authorList>
    </citation>
    <scope>NUCLEOTIDE SEQUENCE [LARGE SCALE GENOMIC DNA]</scope>
    <source>
        <strain evidence="2 3">NIES-571</strain>
    </source>
</reference>
<dbReference type="AlphaFoldDB" id="A0A2J8ADJ6"/>
<sequence>MQQQQQQLGSLRGVAARREVKLRRTPRADATNAPTAKEQPPTVRVKFSVGFRAHRWSFLSIAKAPLAWSPGDKWSCEVDLVAGQRIEYKYVVLEEQEWTNLADKFAQGYVEVPYRTAADPGTPPDPREIVAMAIVAWQPGPNRYLQVPTEEELQRLGSAPVQRERNAGTVETLSLDESGTPLLTKEDVWGWP</sequence>
<dbReference type="InterPro" id="IPR013784">
    <property type="entry name" value="Carb-bd-like_fold"/>
</dbReference>
<evidence type="ECO:0008006" key="4">
    <source>
        <dbReference type="Google" id="ProtNLM"/>
    </source>
</evidence>
<gene>
    <name evidence="2" type="ORF">TSOC_002667</name>
</gene>
<dbReference type="GO" id="GO:0030246">
    <property type="term" value="F:carbohydrate binding"/>
    <property type="evidence" value="ECO:0007669"/>
    <property type="project" value="InterPro"/>
</dbReference>
<dbReference type="InterPro" id="IPR013783">
    <property type="entry name" value="Ig-like_fold"/>
</dbReference>
<organism evidence="2 3">
    <name type="scientific">Tetrabaena socialis</name>
    <dbReference type="NCBI Taxonomy" id="47790"/>
    <lineage>
        <taxon>Eukaryota</taxon>
        <taxon>Viridiplantae</taxon>
        <taxon>Chlorophyta</taxon>
        <taxon>core chlorophytes</taxon>
        <taxon>Chlorophyceae</taxon>
        <taxon>CS clade</taxon>
        <taxon>Chlamydomonadales</taxon>
        <taxon>Tetrabaenaceae</taxon>
        <taxon>Tetrabaena</taxon>
    </lineage>
</organism>